<dbReference type="Pfam" id="PF02567">
    <property type="entry name" value="PhzC-PhzF"/>
    <property type="match status" value="2"/>
</dbReference>
<reference evidence="2 3" key="1">
    <citation type="submission" date="2017-11" db="EMBL/GenBank/DDBJ databases">
        <title>Genomic Encyclopedia of Archaeal and Bacterial Type Strains, Phase II (KMG-II): From Individual Species to Whole Genera.</title>
        <authorList>
            <person name="Goeker M."/>
        </authorList>
    </citation>
    <scope>NUCLEOTIDE SEQUENCE [LARGE SCALE GENOMIC DNA]</scope>
    <source>
        <strain evidence="2 3">DSM 25625</strain>
    </source>
</reference>
<dbReference type="AlphaFoldDB" id="A0A2M9BB30"/>
<dbReference type="InterPro" id="IPR003719">
    <property type="entry name" value="Phenazine_PhzF-like"/>
</dbReference>
<dbReference type="EMBL" id="PGFB01000008">
    <property type="protein sequence ID" value="PJJ55137.1"/>
    <property type="molecule type" value="Genomic_DNA"/>
</dbReference>
<gene>
    <name evidence="2" type="ORF">CLV54_3477</name>
</gene>
<comment type="caution">
    <text evidence="2">The sequence shown here is derived from an EMBL/GenBank/DDBJ whole genome shotgun (WGS) entry which is preliminary data.</text>
</comment>
<protein>
    <submittedName>
        <fullName evidence="2">PhzF family phenazine biosynthesis protein</fullName>
    </submittedName>
</protein>
<organism evidence="2 3">
    <name type="scientific">Compostimonas suwonensis</name>
    <dbReference type="NCBI Taxonomy" id="1048394"/>
    <lineage>
        <taxon>Bacteria</taxon>
        <taxon>Bacillati</taxon>
        <taxon>Actinomycetota</taxon>
        <taxon>Actinomycetes</taxon>
        <taxon>Micrococcales</taxon>
        <taxon>Microbacteriaceae</taxon>
        <taxon>Compostimonas</taxon>
    </lineage>
</organism>
<dbReference type="Proteomes" id="UP000230161">
    <property type="component" value="Unassembled WGS sequence"/>
</dbReference>
<accession>A0A2M9BB30</accession>
<dbReference type="GO" id="GO:0016853">
    <property type="term" value="F:isomerase activity"/>
    <property type="evidence" value="ECO:0007669"/>
    <property type="project" value="TreeGrafter"/>
</dbReference>
<sequence length="236" mass="25317">MSSTIAVDVVRVFTNEAGEHGNELGIVRSDASTSGREQAIAAELGFSETVFVDELGRRLSPDDGGSERTAVIRIFTPVAELPFAGHPSVGTAWWLAHEGSPVDVLLERAGDVRVRYDADRTWITGRASWAPHFEWMPLADPAQVDALDPAAVTAGHHYAYAWIDEEAGALRSRMFAPELGIAEDEATGAAAVRITTVLGRDLEILQGRGSRLSTRLGAGESVEVGGRTVADQRIEL</sequence>
<dbReference type="Gene3D" id="3.10.310.10">
    <property type="entry name" value="Diaminopimelate Epimerase, Chain A, domain 1"/>
    <property type="match status" value="2"/>
</dbReference>
<proteinExistence type="predicted"/>
<name>A0A2M9BB30_9MICO</name>
<dbReference type="SUPFAM" id="SSF54506">
    <property type="entry name" value="Diaminopimelate epimerase-like"/>
    <property type="match status" value="1"/>
</dbReference>
<dbReference type="PANTHER" id="PTHR13774:SF32">
    <property type="entry name" value="ANTISENSE-ENHANCING SEQUENCE 1"/>
    <property type="match status" value="1"/>
</dbReference>
<dbReference type="RefSeq" id="WP_100346228.1">
    <property type="nucleotide sequence ID" value="NZ_PGFB01000008.1"/>
</dbReference>
<keyword evidence="3" id="KW-1185">Reference proteome</keyword>
<dbReference type="PIRSF" id="PIRSF016184">
    <property type="entry name" value="PhzC_PhzF"/>
    <property type="match status" value="1"/>
</dbReference>
<dbReference type="GO" id="GO:0005737">
    <property type="term" value="C:cytoplasm"/>
    <property type="evidence" value="ECO:0007669"/>
    <property type="project" value="TreeGrafter"/>
</dbReference>
<evidence type="ECO:0000256" key="1">
    <source>
        <dbReference type="PIRSR" id="PIRSR016184-1"/>
    </source>
</evidence>
<evidence type="ECO:0000313" key="3">
    <source>
        <dbReference type="Proteomes" id="UP000230161"/>
    </source>
</evidence>
<dbReference type="OrthoDB" id="9788221at2"/>
<feature type="active site" evidence="1">
    <location>
        <position position="48"/>
    </location>
</feature>
<evidence type="ECO:0000313" key="2">
    <source>
        <dbReference type="EMBL" id="PJJ55137.1"/>
    </source>
</evidence>
<dbReference type="PANTHER" id="PTHR13774">
    <property type="entry name" value="PHENAZINE BIOSYNTHESIS PROTEIN"/>
    <property type="match status" value="1"/>
</dbReference>